<protein>
    <recommendedName>
        <fullName evidence="3">Tail protein</fullName>
    </recommendedName>
</protein>
<evidence type="ECO:0008006" key="3">
    <source>
        <dbReference type="Google" id="ProtNLM"/>
    </source>
</evidence>
<organism evidence="1 2">
    <name type="scientific">Thalassospira indica</name>
    <dbReference type="NCBI Taxonomy" id="1891279"/>
    <lineage>
        <taxon>Bacteria</taxon>
        <taxon>Pseudomonadati</taxon>
        <taxon>Pseudomonadota</taxon>
        <taxon>Alphaproteobacteria</taxon>
        <taxon>Rhodospirillales</taxon>
        <taxon>Thalassospiraceae</taxon>
        <taxon>Thalassospira</taxon>
    </lineage>
</organism>
<sequence length="161" mass="17671">MPTTIALARTSASASYRKQNMQKLTEARDHLLSSGLGIKAKDLLTFAEKGSVVAYQGTESQNRNFKIRYVAHLIITDYAGDPQSLLFVMTDWINANIPDRTEEALKFHVDVISTKAADISIQIELSDTVAVNPVDGGTNLDHQPDADVRAIDMGSFYPDLS</sequence>
<proteinExistence type="predicted"/>
<dbReference type="Proteomes" id="UP000256971">
    <property type="component" value="Chromosome"/>
</dbReference>
<dbReference type="EMBL" id="CP031555">
    <property type="protein sequence ID" value="AXO13776.1"/>
    <property type="molecule type" value="Genomic_DNA"/>
</dbReference>
<keyword evidence="2" id="KW-1185">Reference proteome</keyword>
<dbReference type="InterPro" id="IPR009678">
    <property type="entry name" value="Phage_tail_completion_R"/>
</dbReference>
<dbReference type="Pfam" id="PF06891">
    <property type="entry name" value="P2_Phage_GpR"/>
    <property type="match status" value="1"/>
</dbReference>
<evidence type="ECO:0000313" key="1">
    <source>
        <dbReference type="EMBL" id="AXO13776.1"/>
    </source>
</evidence>
<name>A0ABM6XW72_9PROT</name>
<reference evidence="1 2" key="1">
    <citation type="submission" date="2018-08" db="EMBL/GenBank/DDBJ databases">
        <title>Complete genome sequence of type strain Thalassospira indica MCCC 1A01103T, isolated from isolated from deep seawater of the Indian Ocean.</title>
        <authorList>
            <person name="Liu Y."/>
        </authorList>
    </citation>
    <scope>NUCLEOTIDE SEQUENCE [LARGE SCALE GENOMIC DNA]</scope>
    <source>
        <strain evidence="1 2">PB8BT</strain>
    </source>
</reference>
<accession>A0ABM6XW72</accession>
<evidence type="ECO:0000313" key="2">
    <source>
        <dbReference type="Proteomes" id="UP000256971"/>
    </source>
</evidence>
<gene>
    <name evidence="1" type="ORF">DY252_05720</name>
</gene>